<dbReference type="OrthoDB" id="5329403at2759"/>
<evidence type="ECO:0000313" key="2">
    <source>
        <dbReference type="EMBL" id="EFX02258.1"/>
    </source>
</evidence>
<dbReference type="Proteomes" id="UP000007796">
    <property type="component" value="Unassembled WGS sequence"/>
</dbReference>
<dbReference type="HOGENOM" id="CLU_336546_0_0_1"/>
<organism evidence="3">
    <name type="scientific">Grosmannia clavigera (strain kw1407 / UAMH 11150)</name>
    <name type="common">Blue stain fungus</name>
    <name type="synonym">Graphiocladiella clavigera</name>
    <dbReference type="NCBI Taxonomy" id="655863"/>
    <lineage>
        <taxon>Eukaryota</taxon>
        <taxon>Fungi</taxon>
        <taxon>Dikarya</taxon>
        <taxon>Ascomycota</taxon>
        <taxon>Pezizomycotina</taxon>
        <taxon>Sordariomycetes</taxon>
        <taxon>Sordariomycetidae</taxon>
        <taxon>Ophiostomatales</taxon>
        <taxon>Ophiostomataceae</taxon>
        <taxon>Leptographium</taxon>
    </lineage>
</organism>
<name>F0XJA4_GROCL</name>
<dbReference type="GeneID" id="25975282"/>
<evidence type="ECO:0000256" key="1">
    <source>
        <dbReference type="SAM" id="MobiDB-lite"/>
    </source>
</evidence>
<gene>
    <name evidence="2" type="ORF">CMQ_2307</name>
</gene>
<proteinExistence type="predicted"/>
<feature type="region of interest" description="Disordered" evidence="1">
    <location>
        <begin position="109"/>
        <end position="129"/>
    </location>
</feature>
<protein>
    <submittedName>
        <fullName evidence="2">Uncharacterized protein</fullName>
    </submittedName>
</protein>
<dbReference type="RefSeq" id="XP_014171740.1">
    <property type="nucleotide sequence ID" value="XM_014316265.1"/>
</dbReference>
<feature type="region of interest" description="Disordered" evidence="1">
    <location>
        <begin position="231"/>
        <end position="305"/>
    </location>
</feature>
<dbReference type="eggNOG" id="ENOG502SGJJ">
    <property type="taxonomic scope" value="Eukaryota"/>
</dbReference>
<dbReference type="EMBL" id="GL629782">
    <property type="protein sequence ID" value="EFX02258.1"/>
    <property type="molecule type" value="Genomic_DNA"/>
</dbReference>
<feature type="compositionally biased region" description="Polar residues" evidence="1">
    <location>
        <begin position="237"/>
        <end position="280"/>
    </location>
</feature>
<accession>F0XJA4</accession>
<evidence type="ECO:0000313" key="3">
    <source>
        <dbReference type="Proteomes" id="UP000007796"/>
    </source>
</evidence>
<feature type="region of interest" description="Disordered" evidence="1">
    <location>
        <begin position="1"/>
        <end position="51"/>
    </location>
</feature>
<reference evidence="2 3" key="1">
    <citation type="journal article" date="2011" name="Proc. Natl. Acad. Sci. U.S.A.">
        <title>Genome and transcriptome analyses of the mountain pine beetle-fungal symbiont Grosmannia clavigera, a lodgepole pine pathogen.</title>
        <authorList>
            <person name="DiGuistini S."/>
            <person name="Wang Y."/>
            <person name="Liao N.Y."/>
            <person name="Taylor G."/>
            <person name="Tanguay P."/>
            <person name="Feau N."/>
            <person name="Henrissat B."/>
            <person name="Chan S.K."/>
            <person name="Hesse-Orce U."/>
            <person name="Alamouti S.M."/>
            <person name="Tsui C.K.M."/>
            <person name="Docking R.T."/>
            <person name="Levasseur A."/>
            <person name="Haridas S."/>
            <person name="Robertson G."/>
            <person name="Birol I."/>
            <person name="Holt R.A."/>
            <person name="Marra M.A."/>
            <person name="Hamelin R.C."/>
            <person name="Hirst M."/>
            <person name="Jones S.J.M."/>
            <person name="Bohlmann J."/>
            <person name="Breuil C."/>
        </authorList>
    </citation>
    <scope>NUCLEOTIDE SEQUENCE [LARGE SCALE GENOMIC DNA]</scope>
    <source>
        <strain evidence="3">kw1407 / UAMH 11150</strain>
    </source>
</reference>
<dbReference type="AlphaFoldDB" id="F0XJA4"/>
<feature type="compositionally biased region" description="Polar residues" evidence="1">
    <location>
        <begin position="623"/>
        <end position="635"/>
    </location>
</feature>
<keyword evidence="3" id="KW-1185">Reference proteome</keyword>
<dbReference type="InParanoid" id="F0XJA4"/>
<feature type="region of interest" description="Disordered" evidence="1">
    <location>
        <begin position="619"/>
        <end position="644"/>
    </location>
</feature>
<sequence length="813" mass="88001">MSPSADEVPTQRLGIKKASNTRPTVVPAIPLPFVEKQRQQKQRKRLQQEQGDLLGQHQKQAEPALRVPKPESSVSVPVAQPAPFVLPADRGDASNITASSESLLTATTRTSKDTGGGVPNGRSISRPSTSHDYRDFDIVHPHDVVVNATSHLDGLPAKQNIKLQKPTDHQASLNNGSIYFGTSHGSEDTLPPPPHDAHIGVPPPGMIGLHPSVYMPYNIPSPGMGGWHGPSRMAPSSDVNGYTSTASFNTSTPRSFHGSQSPDNVNITSGTHGSHVSNNGPFPPPDLPLHNDTRPTILSPPPSSLHSNGFPGIGLAKGDIYPTEGAHHLGLEFVHFLEQQLHQSFHDARSADCYLMLHFPSKVDIKGGLNRSTGRDASSKSGALMGGPPLLFMGHRAALTQSHTISQMLHSGNGVTVQTGSFGYPVLVLHVTLGDPYITADASFQALRSLYGLANNDVNVTTAHSRVQAMDMAISNLVAGFLFMLNNVEMVGVEQACQLLGWDTIERVLAFCLNGSVLPNTPTVDHDMFGIPYPQAEFRYARGAGQNIRRLLHKALDFIIWNFPDGFVMQESSELADTSPVPLSRFPCTSPKEVPVEGHHASCMPFKRDANHDYQLRNDQDTSKTFSSGSVSLPSRTVDLRSKRSPQSETIVFGDFSPAQGKKTMSTCLPLVTPNGTHKPGSIPPSQANSTAAILSRVLSGIPFGFVNFILEHPNLGWGSSNSSLPLALDTRRAIARDLVVERESRRQRTVHEIREHTSVDLDGILPRICSPSPPHHQDYTMDGWDALGWKEACHNEGPGLVRILQQSQPVAL</sequence>